<dbReference type="SUPFAM" id="SSF55103">
    <property type="entry name" value="FAD-linked oxidases, C-terminal domain"/>
    <property type="match status" value="1"/>
</dbReference>
<dbReference type="Gene3D" id="3.30.465.10">
    <property type="match status" value="1"/>
</dbReference>
<dbReference type="PANTHER" id="PTHR11748">
    <property type="entry name" value="D-LACTATE DEHYDROGENASE"/>
    <property type="match status" value="1"/>
</dbReference>
<keyword evidence="3" id="KW-0274">FAD</keyword>
<dbReference type="PANTHER" id="PTHR11748:SF103">
    <property type="entry name" value="GLYCOLATE OXIDASE SUBUNIT GLCE"/>
    <property type="match status" value="1"/>
</dbReference>
<dbReference type="GO" id="GO:0071949">
    <property type="term" value="F:FAD binding"/>
    <property type="evidence" value="ECO:0007669"/>
    <property type="project" value="InterPro"/>
</dbReference>
<evidence type="ECO:0000256" key="1">
    <source>
        <dbReference type="ARBA" id="ARBA00001974"/>
    </source>
</evidence>
<evidence type="ECO:0000259" key="5">
    <source>
        <dbReference type="PROSITE" id="PS51387"/>
    </source>
</evidence>
<dbReference type="InterPro" id="IPR016166">
    <property type="entry name" value="FAD-bd_PCMH"/>
</dbReference>
<comment type="caution">
    <text evidence="6">The sequence shown here is derived from an EMBL/GenBank/DDBJ whole genome shotgun (WGS) entry which is preliminary data.</text>
</comment>
<evidence type="ECO:0000256" key="4">
    <source>
        <dbReference type="ARBA" id="ARBA00023002"/>
    </source>
</evidence>
<dbReference type="Pfam" id="PF02913">
    <property type="entry name" value="FAD-oxidase_C"/>
    <property type="match status" value="1"/>
</dbReference>
<dbReference type="EMBL" id="PYGE01000009">
    <property type="protein sequence ID" value="PSL02761.1"/>
    <property type="molecule type" value="Genomic_DNA"/>
</dbReference>
<keyword evidence="4" id="KW-0560">Oxidoreductase</keyword>
<gene>
    <name evidence="6" type="ORF">CLV30_10968</name>
</gene>
<evidence type="ECO:0000256" key="2">
    <source>
        <dbReference type="ARBA" id="ARBA00022630"/>
    </source>
</evidence>
<dbReference type="AlphaFoldDB" id="A0A2P8DZW4"/>
<comment type="cofactor">
    <cofactor evidence="1">
        <name>FAD</name>
        <dbReference type="ChEBI" id="CHEBI:57692"/>
    </cofactor>
</comment>
<keyword evidence="2" id="KW-0285">Flavoprotein</keyword>
<dbReference type="GO" id="GO:0016491">
    <property type="term" value="F:oxidoreductase activity"/>
    <property type="evidence" value="ECO:0007669"/>
    <property type="project" value="UniProtKB-KW"/>
</dbReference>
<protein>
    <submittedName>
        <fullName evidence="6">Glycolate oxidase FAD binding subunit</fullName>
    </submittedName>
</protein>
<dbReference type="PROSITE" id="PS51387">
    <property type="entry name" value="FAD_PCMH"/>
    <property type="match status" value="1"/>
</dbReference>
<dbReference type="Proteomes" id="UP000243528">
    <property type="component" value="Unassembled WGS sequence"/>
</dbReference>
<reference evidence="6 7" key="1">
    <citation type="submission" date="2018-03" db="EMBL/GenBank/DDBJ databases">
        <title>Genomic Encyclopedia of Archaeal and Bacterial Type Strains, Phase II (KMG-II): from individual species to whole genera.</title>
        <authorList>
            <person name="Goeker M."/>
        </authorList>
    </citation>
    <scope>NUCLEOTIDE SEQUENCE [LARGE SCALE GENOMIC DNA]</scope>
    <source>
        <strain evidence="6 7">DSM 45211</strain>
    </source>
</reference>
<proteinExistence type="predicted"/>
<dbReference type="Pfam" id="PF01565">
    <property type="entry name" value="FAD_binding_4"/>
    <property type="match status" value="1"/>
</dbReference>
<evidence type="ECO:0000313" key="7">
    <source>
        <dbReference type="Proteomes" id="UP000243528"/>
    </source>
</evidence>
<dbReference type="SUPFAM" id="SSF56176">
    <property type="entry name" value="FAD-binding/transporter-associated domain-like"/>
    <property type="match status" value="1"/>
</dbReference>
<dbReference type="InterPro" id="IPR006094">
    <property type="entry name" value="Oxid_FAD_bind_N"/>
</dbReference>
<dbReference type="InterPro" id="IPR016164">
    <property type="entry name" value="FAD-linked_Oxase-like_C"/>
</dbReference>
<keyword evidence="7" id="KW-1185">Reference proteome</keyword>
<dbReference type="InterPro" id="IPR004113">
    <property type="entry name" value="FAD-bd_oxidored_4_C"/>
</dbReference>
<evidence type="ECO:0000313" key="6">
    <source>
        <dbReference type="EMBL" id="PSL02761.1"/>
    </source>
</evidence>
<dbReference type="RefSeq" id="WP_106537767.1">
    <property type="nucleotide sequence ID" value="NZ_PYGE01000009.1"/>
</dbReference>
<dbReference type="InterPro" id="IPR036318">
    <property type="entry name" value="FAD-bd_PCMH-like_sf"/>
</dbReference>
<organism evidence="6 7">
    <name type="scientific">Haloactinopolyspora alba</name>
    <dbReference type="NCBI Taxonomy" id="648780"/>
    <lineage>
        <taxon>Bacteria</taxon>
        <taxon>Bacillati</taxon>
        <taxon>Actinomycetota</taxon>
        <taxon>Actinomycetes</taxon>
        <taxon>Jiangellales</taxon>
        <taxon>Jiangellaceae</taxon>
        <taxon>Haloactinopolyspora</taxon>
    </lineage>
</organism>
<name>A0A2P8DZW4_9ACTN</name>
<dbReference type="OrthoDB" id="9811557at2"/>
<feature type="domain" description="FAD-binding PCMH-type" evidence="5">
    <location>
        <begin position="7"/>
        <end position="190"/>
    </location>
</feature>
<sequence length="407" mass="41265">MTSTRSASPVAAAAVHRPGDLAAARDAVLAAREADANILVHGAGTKLGWGGRPAPGRNWHVVDTRGLNRLVRHDAGDMTASVQAGMPLRELQAQLAHAGQELAADPSRRARGATVGGVYAAGDGGPRRHHHGGVRDLVIGTTAVLADGTVARSGGDVIKNVAGYDLGKLWSGSLGTLGLVVEMTVRLHPLAEAARAVRVPAAADVATAIVLDLLASPAEPVAVEWSGGAGGGALLVGVEGRAAAVDAQVASVAAVARRHAATVEPVDGEPDVWDAWREAHAGEPGATVARAATRPGDLAAAADALDVAADGTSVGTTLHSHAGLGLHDAVLRGGDAAEHAAVAAAWRERIRAIGGSVVLRDRPAGVDEHVDPWGDPGSGRLLELMRSVKSALDPERRFAPGRFVGGI</sequence>
<evidence type="ECO:0000256" key="3">
    <source>
        <dbReference type="ARBA" id="ARBA00022827"/>
    </source>
</evidence>
<dbReference type="InterPro" id="IPR016169">
    <property type="entry name" value="FAD-bd_PCMH_sub2"/>
</dbReference>
<accession>A0A2P8DZW4</accession>